<dbReference type="Proteomes" id="UP001277761">
    <property type="component" value="Unassembled WGS sequence"/>
</dbReference>
<keyword evidence="1" id="KW-0378">Hydrolase</keyword>
<evidence type="ECO:0000313" key="2">
    <source>
        <dbReference type="Proteomes" id="UP001277761"/>
    </source>
</evidence>
<dbReference type="PANTHER" id="PTHR48098">
    <property type="entry name" value="ENTEROCHELIN ESTERASE-RELATED"/>
    <property type="match status" value="1"/>
</dbReference>
<dbReference type="EMBL" id="JAXAVX010000001">
    <property type="protein sequence ID" value="MDX8150354.1"/>
    <property type="molecule type" value="Genomic_DNA"/>
</dbReference>
<dbReference type="InterPro" id="IPR029058">
    <property type="entry name" value="AB_hydrolase_fold"/>
</dbReference>
<reference evidence="1 2" key="1">
    <citation type="submission" date="2023-11" db="EMBL/GenBank/DDBJ databases">
        <authorList>
            <person name="Xu M."/>
            <person name="Jiang T."/>
        </authorList>
    </citation>
    <scope>NUCLEOTIDE SEQUENCE [LARGE SCALE GENOMIC DNA]</scope>
    <source>
        <strain evidence="1 2">SD</strain>
    </source>
</reference>
<dbReference type="GO" id="GO:0016787">
    <property type="term" value="F:hydrolase activity"/>
    <property type="evidence" value="ECO:0007669"/>
    <property type="project" value="UniProtKB-KW"/>
</dbReference>
<sequence>MTDPDGLSPRARRLRRAVAGTALLLGLATVTAAVAREVPDTTVPEVRVSQRAAERTTIERYPLRSALAQRRLVQTVARPPGPTTGRPLLVFLRGKGMDPTKIAGEPMRAALTALGDRAPLVLLPTDDGGSYWHDRQTGRWGSYVLREAIPEAIRRYGLDPDRVAIGGISMGGFGAYSLARRAPKRFCAIGGHSAALWTSPGAAAPGAFDDAADFKRNDPLRAVRAGRTRWTVPLWLDAGTADPFRGAQQDFRAALVARGMQVRAYRWRGGHEPGYWNRHMAGYLRFYAGALADCGRVRDGS</sequence>
<dbReference type="SUPFAM" id="SSF53474">
    <property type="entry name" value="alpha/beta-Hydrolases"/>
    <property type="match status" value="1"/>
</dbReference>
<dbReference type="Pfam" id="PF00756">
    <property type="entry name" value="Esterase"/>
    <property type="match status" value="1"/>
</dbReference>
<organism evidence="1 2">
    <name type="scientific">Patulibacter brassicae</name>
    <dbReference type="NCBI Taxonomy" id="1705717"/>
    <lineage>
        <taxon>Bacteria</taxon>
        <taxon>Bacillati</taxon>
        <taxon>Actinomycetota</taxon>
        <taxon>Thermoleophilia</taxon>
        <taxon>Solirubrobacterales</taxon>
        <taxon>Patulibacteraceae</taxon>
        <taxon>Patulibacter</taxon>
    </lineage>
</organism>
<dbReference type="Gene3D" id="3.40.50.1820">
    <property type="entry name" value="alpha/beta hydrolase"/>
    <property type="match status" value="1"/>
</dbReference>
<proteinExistence type="predicted"/>
<dbReference type="InterPro" id="IPR000801">
    <property type="entry name" value="Esterase-like"/>
</dbReference>
<name>A0ABU4VEX9_9ACTN</name>
<dbReference type="InterPro" id="IPR050583">
    <property type="entry name" value="Mycobacterial_A85_antigen"/>
</dbReference>
<comment type="caution">
    <text evidence="1">The sequence shown here is derived from an EMBL/GenBank/DDBJ whole genome shotgun (WGS) entry which is preliminary data.</text>
</comment>
<evidence type="ECO:0000313" key="1">
    <source>
        <dbReference type="EMBL" id="MDX8150354.1"/>
    </source>
</evidence>
<protein>
    <submittedName>
        <fullName evidence="1">Alpha/beta hydrolase-fold protein</fullName>
    </submittedName>
</protein>
<keyword evidence="2" id="KW-1185">Reference proteome</keyword>
<dbReference type="PANTHER" id="PTHR48098:SF1">
    <property type="entry name" value="DIACYLGLYCEROL ACYLTRANSFERASE_MYCOLYLTRANSFERASE AG85A"/>
    <property type="match status" value="1"/>
</dbReference>
<gene>
    <name evidence="1" type="ORF">SK069_02000</name>
</gene>
<accession>A0ABU4VEX9</accession>
<dbReference type="RefSeq" id="WP_319952504.1">
    <property type="nucleotide sequence ID" value="NZ_JAXAVX010000001.1"/>
</dbReference>